<accession>A0A8J5RWI2</accession>
<evidence type="ECO:0000256" key="3">
    <source>
        <dbReference type="PROSITE-ProRule" id="PRU01240"/>
    </source>
</evidence>
<evidence type="ECO:0000259" key="4">
    <source>
        <dbReference type="Pfam" id="PF00082"/>
    </source>
</evidence>
<dbReference type="Pfam" id="PF00082">
    <property type="entry name" value="Peptidase_S8"/>
    <property type="match status" value="1"/>
</dbReference>
<comment type="similarity">
    <text evidence="1 3">Belongs to the peptidase S8 family.</text>
</comment>
<dbReference type="OrthoDB" id="1922155at2759"/>
<dbReference type="PANTHER" id="PTHR10795">
    <property type="entry name" value="PROPROTEIN CONVERTASE SUBTILISIN/KEXIN"/>
    <property type="match status" value="1"/>
</dbReference>
<dbReference type="EMBL" id="JAAALK010000288">
    <property type="protein sequence ID" value="KAG8052598.1"/>
    <property type="molecule type" value="Genomic_DNA"/>
</dbReference>
<comment type="caution">
    <text evidence="3">Lacks conserved residue(s) required for the propagation of feature annotation.</text>
</comment>
<keyword evidence="6" id="KW-1185">Reference proteome</keyword>
<evidence type="ECO:0000256" key="2">
    <source>
        <dbReference type="ARBA" id="ARBA00022729"/>
    </source>
</evidence>
<evidence type="ECO:0000256" key="1">
    <source>
        <dbReference type="ARBA" id="ARBA00011073"/>
    </source>
</evidence>
<feature type="domain" description="Peptidase S8/S53" evidence="4">
    <location>
        <begin position="29"/>
        <end position="166"/>
    </location>
</feature>
<name>A0A8J5RWI2_ZIZPA</name>
<evidence type="ECO:0000313" key="5">
    <source>
        <dbReference type="EMBL" id="KAG8052598.1"/>
    </source>
</evidence>
<dbReference type="PROSITE" id="PS51892">
    <property type="entry name" value="SUBTILASE"/>
    <property type="match status" value="1"/>
</dbReference>
<dbReference type="InterPro" id="IPR045051">
    <property type="entry name" value="SBT"/>
</dbReference>
<reference evidence="5" key="1">
    <citation type="journal article" date="2021" name="bioRxiv">
        <title>Whole Genome Assembly and Annotation of Northern Wild Rice, Zizania palustris L., Supports a Whole Genome Duplication in the Zizania Genus.</title>
        <authorList>
            <person name="Haas M."/>
            <person name="Kono T."/>
            <person name="Macchietto M."/>
            <person name="Millas R."/>
            <person name="McGilp L."/>
            <person name="Shao M."/>
            <person name="Duquette J."/>
            <person name="Hirsch C.N."/>
            <person name="Kimball J."/>
        </authorList>
    </citation>
    <scope>NUCLEOTIDE SEQUENCE</scope>
    <source>
        <tissue evidence="5">Fresh leaf tissue</tissue>
    </source>
</reference>
<gene>
    <name evidence="5" type="ORF">GUJ93_ZPchr0001g31970</name>
</gene>
<evidence type="ECO:0000313" key="6">
    <source>
        <dbReference type="Proteomes" id="UP000729402"/>
    </source>
</evidence>
<dbReference type="AlphaFoldDB" id="A0A8J5RWI2"/>
<comment type="caution">
    <text evidence="5">The sequence shown here is derived from an EMBL/GenBank/DDBJ whole genome shotgun (WGS) entry which is preliminary data.</text>
</comment>
<dbReference type="InterPro" id="IPR000209">
    <property type="entry name" value="Peptidase_S8/S53_dom"/>
</dbReference>
<organism evidence="5 6">
    <name type="scientific">Zizania palustris</name>
    <name type="common">Northern wild rice</name>
    <dbReference type="NCBI Taxonomy" id="103762"/>
    <lineage>
        <taxon>Eukaryota</taxon>
        <taxon>Viridiplantae</taxon>
        <taxon>Streptophyta</taxon>
        <taxon>Embryophyta</taxon>
        <taxon>Tracheophyta</taxon>
        <taxon>Spermatophyta</taxon>
        <taxon>Magnoliopsida</taxon>
        <taxon>Liliopsida</taxon>
        <taxon>Poales</taxon>
        <taxon>Poaceae</taxon>
        <taxon>BOP clade</taxon>
        <taxon>Oryzoideae</taxon>
        <taxon>Oryzeae</taxon>
        <taxon>Zizaniinae</taxon>
        <taxon>Zizania</taxon>
    </lineage>
</organism>
<keyword evidence="2" id="KW-0732">Signal</keyword>
<dbReference type="GO" id="GO:0006508">
    <property type="term" value="P:proteolysis"/>
    <property type="evidence" value="ECO:0007669"/>
    <property type="project" value="InterPro"/>
</dbReference>
<sequence>MEFALLAPGAHRVVLPLPQEAHRLADRRGTPSGVGHSTHTASTAAGEVVQNADYYGLARGAAKGGAPASRVAMYKACSLGGCASSTVLKAIDDAVADGVDVVSISIGMSSAFQSDFITDPIVLGAFHAHQKGVLVVYSGGNDGPNPYTVVNSAPWILTVSASSIDRTFQSSIVLGNGTVVKVSHRPLPTAPSPCLNVRHRNINATRHANLASHQW</sequence>
<reference evidence="5" key="2">
    <citation type="submission" date="2021-02" db="EMBL/GenBank/DDBJ databases">
        <authorList>
            <person name="Kimball J.A."/>
            <person name="Haas M.W."/>
            <person name="Macchietto M."/>
            <person name="Kono T."/>
            <person name="Duquette J."/>
            <person name="Shao M."/>
        </authorList>
    </citation>
    <scope>NUCLEOTIDE SEQUENCE</scope>
    <source>
        <tissue evidence="5">Fresh leaf tissue</tissue>
    </source>
</reference>
<dbReference type="GO" id="GO:0008236">
    <property type="term" value="F:serine-type peptidase activity"/>
    <property type="evidence" value="ECO:0007669"/>
    <property type="project" value="InterPro"/>
</dbReference>
<dbReference type="Proteomes" id="UP000729402">
    <property type="component" value="Unassembled WGS sequence"/>
</dbReference>
<protein>
    <recommendedName>
        <fullName evidence="4">Peptidase S8/S53 domain-containing protein</fullName>
    </recommendedName>
</protein>
<proteinExistence type="inferred from homology"/>